<feature type="domain" description="Chemotaxis phosphatase CheX-like" evidence="2">
    <location>
        <begin position="43"/>
        <end position="127"/>
    </location>
</feature>
<evidence type="ECO:0000313" key="3">
    <source>
        <dbReference type="EMBL" id="EAX48537.1"/>
    </source>
</evidence>
<evidence type="ECO:0000313" key="4">
    <source>
        <dbReference type="Proteomes" id="UP000005139"/>
    </source>
</evidence>
<protein>
    <submittedName>
        <fullName evidence="3">CheC domain protein</fullName>
    </submittedName>
</protein>
<gene>
    <name evidence="3" type="ORF">TcarDRAFT_2009</name>
</gene>
<dbReference type="CDD" id="cd17906">
    <property type="entry name" value="CheX"/>
    <property type="match status" value="1"/>
</dbReference>
<dbReference type="InterPro" id="IPR028976">
    <property type="entry name" value="CheC-like_sf"/>
</dbReference>
<proteinExistence type="predicted"/>
<comment type="caution">
    <text evidence="3">The sequence shown here is derived from an EMBL/GenBank/DDBJ whole genome shotgun (WGS) entry which is preliminary data.</text>
</comment>
<evidence type="ECO:0000259" key="2">
    <source>
        <dbReference type="Pfam" id="PF13690"/>
    </source>
</evidence>
<dbReference type="SUPFAM" id="SSF103039">
    <property type="entry name" value="CheC-like"/>
    <property type="match status" value="1"/>
</dbReference>
<dbReference type="PANTHER" id="PTHR39452:SF1">
    <property type="entry name" value="CHEY-P PHOSPHATASE CHEX"/>
    <property type="match status" value="1"/>
</dbReference>
<name>A1HMQ0_9FIRM</name>
<dbReference type="eggNOG" id="COG1406">
    <property type="taxonomic scope" value="Bacteria"/>
</dbReference>
<dbReference type="Gene3D" id="3.40.1550.10">
    <property type="entry name" value="CheC-like"/>
    <property type="match status" value="1"/>
</dbReference>
<dbReference type="InterPro" id="IPR038756">
    <property type="entry name" value="CheX-like"/>
</dbReference>
<organism evidence="3 4">
    <name type="scientific">Thermosinus carboxydivorans Nor1</name>
    <dbReference type="NCBI Taxonomy" id="401526"/>
    <lineage>
        <taxon>Bacteria</taxon>
        <taxon>Bacillati</taxon>
        <taxon>Bacillota</taxon>
        <taxon>Negativicutes</taxon>
        <taxon>Selenomonadales</taxon>
        <taxon>Sporomusaceae</taxon>
        <taxon>Thermosinus</taxon>
    </lineage>
</organism>
<dbReference type="EMBL" id="AAWL01000002">
    <property type="protein sequence ID" value="EAX48537.1"/>
    <property type="molecule type" value="Genomic_DNA"/>
</dbReference>
<dbReference type="InterPro" id="IPR028051">
    <property type="entry name" value="CheX-like_dom"/>
</dbReference>
<dbReference type="Pfam" id="PF13690">
    <property type="entry name" value="CheX"/>
    <property type="match status" value="1"/>
</dbReference>
<reference evidence="3 4" key="2">
    <citation type="submission" date="2007-01" db="EMBL/GenBank/DDBJ databases">
        <title>Sequencing of the draft genome and assembly of Thermosinus carboxydivorans Nor1.</title>
        <authorList>
            <consortium name="US DOE Joint Genome Institute (JGI-PGF)"/>
            <person name="Copeland A."/>
            <person name="Lucas S."/>
            <person name="Lapidus A."/>
            <person name="Barry K."/>
            <person name="Glavina del Rio T."/>
            <person name="Dalin E."/>
            <person name="Tice H."/>
            <person name="Bruce D."/>
            <person name="Pitluck S."/>
            <person name="Richardson P."/>
        </authorList>
    </citation>
    <scope>NUCLEOTIDE SEQUENCE [LARGE SCALE GENOMIC DNA]</scope>
    <source>
        <strain evidence="3 4">Nor1</strain>
    </source>
</reference>
<sequence length="154" mass="16520">MKAEYLNVILTSTINVIKQWMGKDFVLAQKSLKHTPITTKPLTVVVGVNGDLSGNVFISFEAGTAKKLASSMAGGFVFEEIDELCKSAIGEIGNVIMGNICTAFAEKGKKIDITPPVLVEGENIKLGTKYSPLVSLDLKSVNNEEITLDISLSD</sequence>
<dbReference type="AlphaFoldDB" id="A1HMQ0"/>
<dbReference type="GO" id="GO:0006935">
    <property type="term" value="P:chemotaxis"/>
    <property type="evidence" value="ECO:0007669"/>
    <property type="project" value="UniProtKB-KW"/>
</dbReference>
<reference evidence="3 4" key="1">
    <citation type="submission" date="2007-01" db="EMBL/GenBank/DDBJ databases">
        <title>Annotation of the draft genome assembly of Thermosinus carboxydivorans Nor1.</title>
        <authorList>
            <consortium name="US DOE Joint Genome Institute (JGI-ORNL)"/>
            <person name="Larimer F."/>
            <person name="Land M."/>
            <person name="Hauser L."/>
        </authorList>
    </citation>
    <scope>NUCLEOTIDE SEQUENCE [LARGE SCALE GENOMIC DNA]</scope>
    <source>
        <strain evidence="3 4">Nor1</strain>
    </source>
</reference>
<dbReference type="PANTHER" id="PTHR39452">
    <property type="entry name" value="CHEY-P PHOSPHATASE CHEX"/>
    <property type="match status" value="1"/>
</dbReference>
<keyword evidence="1" id="KW-0145">Chemotaxis</keyword>
<accession>A1HMQ0</accession>
<dbReference type="RefSeq" id="WP_007288309.1">
    <property type="nucleotide sequence ID" value="NZ_AAWL01000002.1"/>
</dbReference>
<evidence type="ECO:0000256" key="1">
    <source>
        <dbReference type="ARBA" id="ARBA00022500"/>
    </source>
</evidence>
<keyword evidence="4" id="KW-1185">Reference proteome</keyword>
<dbReference type="Proteomes" id="UP000005139">
    <property type="component" value="Unassembled WGS sequence"/>
</dbReference>